<sequence>MAKHFKQDFMKTLVSEWRGQNAAWEGMLTLVQSASALSFAVRAPSHNDEELKQLHTHALDMVR</sequence>
<reference evidence="1 2" key="1">
    <citation type="journal article" date="2010" name="Nature">
        <title>The Ectocarpus genome and the independent evolution of multicellularity in brown algae.</title>
        <authorList>
            <person name="Cock J.M."/>
            <person name="Sterck L."/>
            <person name="Rouze P."/>
            <person name="Scornet D."/>
            <person name="Allen A.E."/>
            <person name="Amoutzias G."/>
            <person name="Anthouard V."/>
            <person name="Artiguenave F."/>
            <person name="Aury J.M."/>
            <person name="Badger J.H."/>
            <person name="Beszteri B."/>
            <person name="Billiau K."/>
            <person name="Bonnet E."/>
            <person name="Bothwell J.H."/>
            <person name="Bowler C."/>
            <person name="Boyen C."/>
            <person name="Brownlee C."/>
            <person name="Carrano C.J."/>
            <person name="Charrier B."/>
            <person name="Cho G.Y."/>
            <person name="Coelho S.M."/>
            <person name="Collen J."/>
            <person name="Corre E."/>
            <person name="Da Silva C."/>
            <person name="Delage L."/>
            <person name="Delaroque N."/>
            <person name="Dittami S.M."/>
            <person name="Doulbeau S."/>
            <person name="Elias M."/>
            <person name="Farnham G."/>
            <person name="Gachon C.M."/>
            <person name="Gschloessl B."/>
            <person name="Heesch S."/>
            <person name="Jabbari K."/>
            <person name="Jubin C."/>
            <person name="Kawai H."/>
            <person name="Kimura K."/>
            <person name="Kloareg B."/>
            <person name="Kupper F.C."/>
            <person name="Lang D."/>
            <person name="Le Bail A."/>
            <person name="Leblanc C."/>
            <person name="Lerouge P."/>
            <person name="Lohr M."/>
            <person name="Lopez P.J."/>
            <person name="Martens C."/>
            <person name="Maumus F."/>
            <person name="Michel G."/>
            <person name="Miranda-Saavedra D."/>
            <person name="Morales J."/>
            <person name="Moreau H."/>
            <person name="Motomura T."/>
            <person name="Nagasato C."/>
            <person name="Napoli C.A."/>
            <person name="Nelson D.R."/>
            <person name="Nyvall-Collen P."/>
            <person name="Peters A.F."/>
            <person name="Pommier C."/>
            <person name="Potin P."/>
            <person name="Poulain J."/>
            <person name="Quesneville H."/>
            <person name="Read B."/>
            <person name="Rensing S.A."/>
            <person name="Ritter A."/>
            <person name="Rousvoal S."/>
            <person name="Samanta M."/>
            <person name="Samson G."/>
            <person name="Schroeder D.C."/>
            <person name="Segurens B."/>
            <person name="Strittmatter M."/>
            <person name="Tonon T."/>
            <person name="Tregear J.W."/>
            <person name="Valentin K."/>
            <person name="von Dassow P."/>
            <person name="Yamagishi T."/>
            <person name="Van de Peer Y."/>
            <person name="Wincker P."/>
        </authorList>
    </citation>
    <scope>NUCLEOTIDE SEQUENCE [LARGE SCALE GENOMIC DNA]</scope>
    <source>
        <strain evidence="2">Ec32 / CCAP1310/4</strain>
    </source>
</reference>
<evidence type="ECO:0000313" key="2">
    <source>
        <dbReference type="Proteomes" id="UP000002630"/>
    </source>
</evidence>
<keyword evidence="2" id="KW-1185">Reference proteome</keyword>
<protein>
    <submittedName>
        <fullName evidence="1">Uncharacterized protein</fullName>
    </submittedName>
</protein>
<organism evidence="1 2">
    <name type="scientific">Ectocarpus siliculosus</name>
    <name type="common">Brown alga</name>
    <name type="synonym">Conferva siliculosa</name>
    <dbReference type="NCBI Taxonomy" id="2880"/>
    <lineage>
        <taxon>Eukaryota</taxon>
        <taxon>Sar</taxon>
        <taxon>Stramenopiles</taxon>
        <taxon>Ochrophyta</taxon>
        <taxon>PX clade</taxon>
        <taxon>Phaeophyceae</taxon>
        <taxon>Ectocarpales</taxon>
        <taxon>Ectocarpaceae</taxon>
        <taxon>Ectocarpus</taxon>
    </lineage>
</organism>
<dbReference type="InParanoid" id="D7FI42"/>
<evidence type="ECO:0000313" key="1">
    <source>
        <dbReference type="EMBL" id="CBJ28668.1"/>
    </source>
</evidence>
<gene>
    <name evidence="1" type="ORF">Esi_0117_0043</name>
</gene>
<dbReference type="EMBL" id="FN649760">
    <property type="protein sequence ID" value="CBJ28668.1"/>
    <property type="molecule type" value="Genomic_DNA"/>
</dbReference>
<dbReference type="AlphaFoldDB" id="D7FI42"/>
<accession>D7FI42</accession>
<name>D7FI42_ECTSI</name>
<proteinExistence type="predicted"/>
<dbReference type="Proteomes" id="UP000002630">
    <property type="component" value="Unassembled WGS sequence"/>
</dbReference>